<organism evidence="4 5">
    <name type="scientific">Dimorphilus gyrociliatus</name>
    <dbReference type="NCBI Taxonomy" id="2664684"/>
    <lineage>
        <taxon>Eukaryota</taxon>
        <taxon>Metazoa</taxon>
        <taxon>Spiralia</taxon>
        <taxon>Lophotrochozoa</taxon>
        <taxon>Annelida</taxon>
        <taxon>Polychaeta</taxon>
        <taxon>Polychaeta incertae sedis</taxon>
        <taxon>Dinophilidae</taxon>
        <taxon>Dimorphilus</taxon>
    </lineage>
</organism>
<evidence type="ECO:0000313" key="4">
    <source>
        <dbReference type="EMBL" id="CAD5114692.1"/>
    </source>
</evidence>
<dbReference type="InterPro" id="IPR050327">
    <property type="entry name" value="Proton-linked_MCT"/>
</dbReference>
<dbReference type="PROSITE" id="PS50850">
    <property type="entry name" value="MFS"/>
    <property type="match status" value="1"/>
</dbReference>
<dbReference type="EMBL" id="CAJFCJ010000005">
    <property type="protein sequence ID" value="CAD5114692.1"/>
    <property type="molecule type" value="Genomic_DNA"/>
</dbReference>
<dbReference type="Pfam" id="PF07690">
    <property type="entry name" value="MFS_1"/>
    <property type="match status" value="1"/>
</dbReference>
<keyword evidence="2" id="KW-1133">Transmembrane helix</keyword>
<evidence type="ECO:0000256" key="1">
    <source>
        <dbReference type="ARBA" id="ARBA00004141"/>
    </source>
</evidence>
<feature type="transmembrane region" description="Helical" evidence="2">
    <location>
        <begin position="446"/>
        <end position="466"/>
    </location>
</feature>
<dbReference type="AlphaFoldDB" id="A0A7I8VFD9"/>
<comment type="subcellular location">
    <subcellularLocation>
        <location evidence="1">Membrane</location>
        <topology evidence="1">Multi-pass membrane protein</topology>
    </subcellularLocation>
</comment>
<feature type="transmembrane region" description="Helical" evidence="2">
    <location>
        <begin position="322"/>
        <end position="341"/>
    </location>
</feature>
<dbReference type="PANTHER" id="PTHR11360:SF306">
    <property type="entry name" value="RE01051P"/>
    <property type="match status" value="1"/>
</dbReference>
<name>A0A7I8VFD9_9ANNE</name>
<feature type="transmembrane region" description="Helical" evidence="2">
    <location>
        <begin position="188"/>
        <end position="208"/>
    </location>
</feature>
<dbReference type="InterPro" id="IPR020846">
    <property type="entry name" value="MFS_dom"/>
</dbReference>
<keyword evidence="2" id="KW-0472">Membrane</keyword>
<accession>A0A7I8VFD9</accession>
<feature type="domain" description="Major facilitator superfamily (MFS) profile" evidence="3">
    <location>
        <begin position="60"/>
        <end position="468"/>
    </location>
</feature>
<dbReference type="OrthoDB" id="6094568at2759"/>
<evidence type="ECO:0000313" key="5">
    <source>
        <dbReference type="Proteomes" id="UP000549394"/>
    </source>
</evidence>
<keyword evidence="5" id="KW-1185">Reference proteome</keyword>
<feature type="transmembrane region" description="Helical" evidence="2">
    <location>
        <begin position="155"/>
        <end position="176"/>
    </location>
</feature>
<dbReference type="Proteomes" id="UP000549394">
    <property type="component" value="Unassembled WGS sequence"/>
</dbReference>
<feature type="transmembrane region" description="Helical" evidence="2">
    <location>
        <begin position="60"/>
        <end position="82"/>
    </location>
</feature>
<feature type="transmembrane region" description="Helical" evidence="2">
    <location>
        <begin position="214"/>
        <end position="237"/>
    </location>
</feature>
<feature type="transmembrane region" description="Helical" evidence="2">
    <location>
        <begin position="378"/>
        <end position="401"/>
    </location>
</feature>
<dbReference type="GO" id="GO:0008028">
    <property type="term" value="F:monocarboxylic acid transmembrane transporter activity"/>
    <property type="evidence" value="ECO:0007669"/>
    <property type="project" value="TreeGrafter"/>
</dbReference>
<sequence>MTVEEYSSQYDDTEDFERRSDKVEDFMNLEEKSTEICEKGNIVEEIEIKKNDNKFEEGGYGWLICIGAFIIYFIIGGVMRCYSLFYDSLLEKFEHSNAKTAWVGAIHSSTKLLLGPVAGALQGYLSPRQMIFIGATCWSLGLVLTGISNSLELCIVSFGILSALGANFLLVTTLFIIPQYFNKKKGKVMGLVFCGVSTGMIAFAYIFPLLFDQYGFFGTFLILSGVSLHIFISAMLYRLPTNTQLKKDTLIKDKNDDSFDKKKALSERFINELKSKLRLFQNRSFCFSCFVFSSLFVAFNTINTFTSGLLRERDFKSNDVSLLFLVSGLLDVLSRPIFGIIIDIKPLRERRYLVYTAISCFGGIGILCMALFAHSRILLLCLIPISTSVIGSCASQLNTIVSDIVELDRLGDAIGFVRFTQGVGVLFAPTIGGLLKDITDTYTYNFILSAVLLIIPTILFAFYMHLIDSRKKKKEREGVTVFTVA</sequence>
<dbReference type="PANTHER" id="PTHR11360">
    <property type="entry name" value="MONOCARBOXYLATE TRANSPORTER"/>
    <property type="match status" value="1"/>
</dbReference>
<proteinExistence type="predicted"/>
<gene>
    <name evidence="4" type="ORF">DGYR_LOCUS3517</name>
</gene>
<reference evidence="4 5" key="1">
    <citation type="submission" date="2020-08" db="EMBL/GenBank/DDBJ databases">
        <authorList>
            <person name="Hejnol A."/>
        </authorList>
    </citation>
    <scope>NUCLEOTIDE SEQUENCE [LARGE SCALE GENOMIC DNA]</scope>
</reference>
<dbReference type="SUPFAM" id="SSF103473">
    <property type="entry name" value="MFS general substrate transporter"/>
    <property type="match status" value="1"/>
</dbReference>
<feature type="transmembrane region" description="Helical" evidence="2">
    <location>
        <begin position="284"/>
        <end position="302"/>
    </location>
</feature>
<dbReference type="InterPro" id="IPR036259">
    <property type="entry name" value="MFS_trans_sf"/>
</dbReference>
<dbReference type="Gene3D" id="1.20.1250.20">
    <property type="entry name" value="MFS general substrate transporter like domains"/>
    <property type="match status" value="2"/>
</dbReference>
<feature type="transmembrane region" description="Helical" evidence="2">
    <location>
        <begin position="413"/>
        <end position="434"/>
    </location>
</feature>
<keyword evidence="2" id="KW-0812">Transmembrane</keyword>
<comment type="caution">
    <text evidence="4">The sequence shown here is derived from an EMBL/GenBank/DDBJ whole genome shotgun (WGS) entry which is preliminary data.</text>
</comment>
<protein>
    <submittedName>
        <fullName evidence="4">DgyrCDS3736</fullName>
    </submittedName>
</protein>
<dbReference type="InterPro" id="IPR011701">
    <property type="entry name" value="MFS"/>
</dbReference>
<evidence type="ECO:0000259" key="3">
    <source>
        <dbReference type="PROSITE" id="PS50850"/>
    </source>
</evidence>
<feature type="transmembrane region" description="Helical" evidence="2">
    <location>
        <begin position="353"/>
        <end position="372"/>
    </location>
</feature>
<evidence type="ECO:0000256" key="2">
    <source>
        <dbReference type="SAM" id="Phobius"/>
    </source>
</evidence>
<dbReference type="GO" id="GO:0016020">
    <property type="term" value="C:membrane"/>
    <property type="evidence" value="ECO:0007669"/>
    <property type="project" value="UniProtKB-SubCell"/>
</dbReference>